<protein>
    <submittedName>
        <fullName evidence="2">Uncharacterized protein</fullName>
    </submittedName>
</protein>
<keyword evidence="1" id="KW-1133">Transmembrane helix</keyword>
<evidence type="ECO:0000313" key="2">
    <source>
        <dbReference type="EMBL" id="KAK0467442.1"/>
    </source>
</evidence>
<evidence type="ECO:0000256" key="1">
    <source>
        <dbReference type="SAM" id="Phobius"/>
    </source>
</evidence>
<accession>A0AA39TQZ1</accession>
<reference evidence="2" key="1">
    <citation type="submission" date="2023-06" db="EMBL/GenBank/DDBJ databases">
        <authorList>
            <consortium name="Lawrence Berkeley National Laboratory"/>
            <person name="Ahrendt S."/>
            <person name="Sahu N."/>
            <person name="Indic B."/>
            <person name="Wong-Bajracharya J."/>
            <person name="Merenyi Z."/>
            <person name="Ke H.-M."/>
            <person name="Monk M."/>
            <person name="Kocsube S."/>
            <person name="Drula E."/>
            <person name="Lipzen A."/>
            <person name="Balint B."/>
            <person name="Henrissat B."/>
            <person name="Andreopoulos B."/>
            <person name="Martin F.M."/>
            <person name="Harder C.B."/>
            <person name="Rigling D."/>
            <person name="Ford K.L."/>
            <person name="Foster G.D."/>
            <person name="Pangilinan J."/>
            <person name="Papanicolaou A."/>
            <person name="Barry K."/>
            <person name="LaButti K."/>
            <person name="Viragh M."/>
            <person name="Koriabine M."/>
            <person name="Yan M."/>
            <person name="Riley R."/>
            <person name="Champramary S."/>
            <person name="Plett K.L."/>
            <person name="Tsai I.J."/>
            <person name="Slot J."/>
            <person name="Sipos G."/>
            <person name="Plett J."/>
            <person name="Nagy L.G."/>
            <person name="Grigoriev I.V."/>
        </authorList>
    </citation>
    <scope>NUCLEOTIDE SEQUENCE</scope>
    <source>
        <strain evidence="2">ICMP 16352</strain>
    </source>
</reference>
<feature type="transmembrane region" description="Helical" evidence="1">
    <location>
        <begin position="6"/>
        <end position="28"/>
    </location>
</feature>
<evidence type="ECO:0000313" key="3">
    <source>
        <dbReference type="Proteomes" id="UP001175227"/>
    </source>
</evidence>
<name>A0AA39TQZ1_9AGAR</name>
<keyword evidence="1" id="KW-0812">Transmembrane</keyword>
<keyword evidence="3" id="KW-1185">Reference proteome</keyword>
<sequence length="95" mass="10776">MKVHATFLLVTAISLVCPCFFFALLPLLRIFPRGRLEPQLTDSSRSSNSSIICRNSNRSISARRTESLSAYPNLKRLEWNQILSRGIIFEGYDLG</sequence>
<proteinExistence type="predicted"/>
<comment type="caution">
    <text evidence="2">The sequence shown here is derived from an EMBL/GenBank/DDBJ whole genome shotgun (WGS) entry which is preliminary data.</text>
</comment>
<organism evidence="2 3">
    <name type="scientific">Armillaria novae-zelandiae</name>
    <dbReference type="NCBI Taxonomy" id="153914"/>
    <lineage>
        <taxon>Eukaryota</taxon>
        <taxon>Fungi</taxon>
        <taxon>Dikarya</taxon>
        <taxon>Basidiomycota</taxon>
        <taxon>Agaricomycotina</taxon>
        <taxon>Agaricomycetes</taxon>
        <taxon>Agaricomycetidae</taxon>
        <taxon>Agaricales</taxon>
        <taxon>Marasmiineae</taxon>
        <taxon>Physalacriaceae</taxon>
        <taxon>Armillaria</taxon>
    </lineage>
</organism>
<dbReference type="EMBL" id="JAUEPR010000077">
    <property type="protein sequence ID" value="KAK0467442.1"/>
    <property type="molecule type" value="Genomic_DNA"/>
</dbReference>
<dbReference type="AlphaFoldDB" id="A0AA39TQZ1"/>
<keyword evidence="1" id="KW-0472">Membrane</keyword>
<dbReference type="Proteomes" id="UP001175227">
    <property type="component" value="Unassembled WGS sequence"/>
</dbReference>
<gene>
    <name evidence="2" type="ORF">IW261DRAFT_1063207</name>
</gene>